<dbReference type="RefSeq" id="WP_157898914.1">
    <property type="nucleotide sequence ID" value="NZ_CP015136.1"/>
</dbReference>
<keyword evidence="3" id="KW-1185">Reference proteome</keyword>
<reference evidence="3" key="2">
    <citation type="submission" date="2016-04" db="EMBL/GenBank/DDBJ databases">
        <title>First Complete Genome Sequence of a Subdivision 6 Acidobacterium.</title>
        <authorList>
            <person name="Huang S."/>
            <person name="Vieira S."/>
            <person name="Bunk B."/>
            <person name="Riedel T."/>
            <person name="Sproeer C."/>
            <person name="Overmann J."/>
        </authorList>
    </citation>
    <scope>NUCLEOTIDE SEQUENCE [LARGE SCALE GENOMIC DNA]</scope>
    <source>
        <strain evidence="3">DSM 100886 HEG_-6_39</strain>
    </source>
</reference>
<gene>
    <name evidence="2" type="ORF">LuPra_01770</name>
</gene>
<reference evidence="2 3" key="1">
    <citation type="journal article" date="2016" name="Genome Announc.">
        <title>First Complete Genome Sequence of a Subdivision 6 Acidobacterium Strain.</title>
        <authorList>
            <person name="Huang S."/>
            <person name="Vieira S."/>
            <person name="Bunk B."/>
            <person name="Riedel T."/>
            <person name="Sproer C."/>
            <person name="Overmann J."/>
        </authorList>
    </citation>
    <scope>NUCLEOTIDE SEQUENCE [LARGE SCALE GENOMIC DNA]</scope>
    <source>
        <strain evidence="3">DSM 100886 HEG_-6_39</strain>
    </source>
</reference>
<dbReference type="AlphaFoldDB" id="A0A143PJ26"/>
<dbReference type="Proteomes" id="UP000076079">
    <property type="component" value="Chromosome"/>
</dbReference>
<dbReference type="EMBL" id="CP015136">
    <property type="protein sequence ID" value="AMY08567.1"/>
    <property type="molecule type" value="Genomic_DNA"/>
</dbReference>
<feature type="region of interest" description="Disordered" evidence="1">
    <location>
        <begin position="70"/>
        <end position="92"/>
    </location>
</feature>
<proteinExistence type="predicted"/>
<dbReference type="KEGG" id="abac:LuPra_01770"/>
<evidence type="ECO:0008006" key="4">
    <source>
        <dbReference type="Google" id="ProtNLM"/>
    </source>
</evidence>
<sequence length="92" mass="10237">MSFTYSTDSATVQVEQGPSQLLNVFDVAALVGCHEESVRRAYNCGQLRRRRFGVRGCRFDQGDVVDWIQRGAPTRPPRARALQAMDGPSPEP</sequence>
<organism evidence="2 3">
    <name type="scientific">Luteitalea pratensis</name>
    <dbReference type="NCBI Taxonomy" id="1855912"/>
    <lineage>
        <taxon>Bacteria</taxon>
        <taxon>Pseudomonadati</taxon>
        <taxon>Acidobacteriota</taxon>
        <taxon>Vicinamibacteria</taxon>
        <taxon>Vicinamibacterales</taxon>
        <taxon>Vicinamibacteraceae</taxon>
        <taxon>Luteitalea</taxon>
    </lineage>
</organism>
<evidence type="ECO:0000313" key="3">
    <source>
        <dbReference type="Proteomes" id="UP000076079"/>
    </source>
</evidence>
<name>A0A143PJ26_LUTPR</name>
<evidence type="ECO:0000313" key="2">
    <source>
        <dbReference type="EMBL" id="AMY08567.1"/>
    </source>
</evidence>
<protein>
    <recommendedName>
        <fullName evidence="4">Helix-turn-helix domain protein</fullName>
    </recommendedName>
</protein>
<evidence type="ECO:0000256" key="1">
    <source>
        <dbReference type="SAM" id="MobiDB-lite"/>
    </source>
</evidence>
<accession>A0A143PJ26</accession>